<evidence type="ECO:0000256" key="2">
    <source>
        <dbReference type="ARBA" id="ARBA00004721"/>
    </source>
</evidence>
<dbReference type="AlphaFoldDB" id="A0A443PRY4"/>
<protein>
    <submittedName>
        <fullName evidence="8">S-+-linalool synthase</fullName>
    </submittedName>
</protein>
<dbReference type="Pfam" id="PF01397">
    <property type="entry name" value="Terpene_synth"/>
    <property type="match status" value="1"/>
</dbReference>
<evidence type="ECO:0000256" key="1">
    <source>
        <dbReference type="ARBA" id="ARBA00001946"/>
    </source>
</evidence>
<evidence type="ECO:0000256" key="4">
    <source>
        <dbReference type="ARBA" id="ARBA00022842"/>
    </source>
</evidence>
<dbReference type="Pfam" id="PF03936">
    <property type="entry name" value="Terpene_synth_C"/>
    <property type="match status" value="1"/>
</dbReference>
<evidence type="ECO:0000259" key="6">
    <source>
        <dbReference type="Pfam" id="PF01397"/>
    </source>
</evidence>
<dbReference type="GO" id="GO:0010333">
    <property type="term" value="F:terpene synthase activity"/>
    <property type="evidence" value="ECO:0007669"/>
    <property type="project" value="InterPro"/>
</dbReference>
<keyword evidence="9" id="KW-1185">Reference proteome</keyword>
<dbReference type="STRING" id="337451.A0A443PRY4"/>
<feature type="domain" description="Terpene synthase N-terminal" evidence="6">
    <location>
        <begin position="57"/>
        <end position="210"/>
    </location>
</feature>
<evidence type="ECO:0000256" key="3">
    <source>
        <dbReference type="ARBA" id="ARBA00022723"/>
    </source>
</evidence>
<sequence>MQSSVASTVLSLPKCPSSMKEDQNHEKAENSVLQVATFCCQSSTQDQLSTSSSLSLDGLSIEHVEKVNQVTAIVQNLKEPSERLVMIDDLRRLGIEYHFQEEIESLLCGLCENYGALSSLYDVALSFRLLREHGHNVSQDVFKRFMDEEGRFKLQLSTDIKGMMSLYEASKLAVKGEDIIEEANDFATKNLIASVKFMEPCLARVVRHSLENPFHMSLPRFNTKNHLNNLRETDRNTEAIQELAIFEFNIVQSMHQSELKEVTQWWRDLGLSQELRFARDQPLKWYMWSLAVLPNPKFSKYRIELTKPIALVYIIDDIYDVYGKPDELVLFTEAINRWDPSDISQLPTYMKICFMALHGVTNELAYMVLKEHGWNPINSLRQKWRDLCNAFLVEAKWFAEGDLPKADEYLRNGVTSSGVAAVLVHLFFLVGHGITRESVDLDENQDGYDGSYLECYMKENVASLESTQRHVRHLISNAWKELNKESLSPYPFSQTFVQASLNTARMVQVMYSYNKDQRLPMLEQHIISLLKERIPLDEIPKKAQR</sequence>
<reference evidence="8 9" key="1">
    <citation type="journal article" date="2019" name="Nat. Plants">
        <title>Stout camphor tree genome fills gaps in understanding of flowering plant genome evolution.</title>
        <authorList>
            <person name="Chaw S.M."/>
            <person name="Liu Y.C."/>
            <person name="Wu Y.W."/>
            <person name="Wang H.Y."/>
            <person name="Lin C.I."/>
            <person name="Wu C.S."/>
            <person name="Ke H.M."/>
            <person name="Chang L.Y."/>
            <person name="Hsu C.Y."/>
            <person name="Yang H.T."/>
            <person name="Sudianto E."/>
            <person name="Hsu M.H."/>
            <person name="Wu K.P."/>
            <person name="Wang L.N."/>
            <person name="Leebens-Mack J.H."/>
            <person name="Tsai I.J."/>
        </authorList>
    </citation>
    <scope>NUCLEOTIDE SEQUENCE [LARGE SCALE GENOMIC DNA]</scope>
    <source>
        <strain evidence="9">cv. Chaw 1501</strain>
        <tissue evidence="8">Young leaves</tissue>
    </source>
</reference>
<dbReference type="PANTHER" id="PTHR31225:SF0">
    <property type="entry name" value="S-(+)-LINALOOL SYNTHASE, CHLOROPLASTIC"/>
    <property type="match status" value="1"/>
</dbReference>
<evidence type="ECO:0000256" key="5">
    <source>
        <dbReference type="ARBA" id="ARBA00023239"/>
    </source>
</evidence>
<dbReference type="SUPFAM" id="SSF48239">
    <property type="entry name" value="Terpenoid cyclases/Protein prenyltransferases"/>
    <property type="match status" value="1"/>
</dbReference>
<feature type="domain" description="Terpene synthase metal-binding" evidence="7">
    <location>
        <begin position="267"/>
        <end position="441"/>
    </location>
</feature>
<accession>A0A443PRY4</accession>
<proteinExistence type="predicted"/>
<dbReference type="InterPro" id="IPR008949">
    <property type="entry name" value="Isoprenoid_synthase_dom_sf"/>
</dbReference>
<dbReference type="GO" id="GO:0016102">
    <property type="term" value="P:diterpenoid biosynthetic process"/>
    <property type="evidence" value="ECO:0007669"/>
    <property type="project" value="InterPro"/>
</dbReference>
<dbReference type="CDD" id="cd00684">
    <property type="entry name" value="Terpene_cyclase_plant_C1"/>
    <property type="match status" value="1"/>
</dbReference>
<evidence type="ECO:0000313" key="9">
    <source>
        <dbReference type="Proteomes" id="UP000283530"/>
    </source>
</evidence>
<dbReference type="InterPro" id="IPR005630">
    <property type="entry name" value="Terpene_synthase_metal-bd"/>
</dbReference>
<dbReference type="OrthoDB" id="672026at2759"/>
<dbReference type="InterPro" id="IPR036965">
    <property type="entry name" value="Terpene_synth_N_sf"/>
</dbReference>
<comment type="caution">
    <text evidence="8">The sequence shown here is derived from an EMBL/GenBank/DDBJ whole genome shotgun (WGS) entry which is preliminary data.</text>
</comment>
<organism evidence="8 9">
    <name type="scientific">Cinnamomum micranthum f. kanehirae</name>
    <dbReference type="NCBI Taxonomy" id="337451"/>
    <lineage>
        <taxon>Eukaryota</taxon>
        <taxon>Viridiplantae</taxon>
        <taxon>Streptophyta</taxon>
        <taxon>Embryophyta</taxon>
        <taxon>Tracheophyta</taxon>
        <taxon>Spermatophyta</taxon>
        <taxon>Magnoliopsida</taxon>
        <taxon>Magnoliidae</taxon>
        <taxon>Laurales</taxon>
        <taxon>Lauraceae</taxon>
        <taxon>Cinnamomum</taxon>
    </lineage>
</organism>
<gene>
    <name evidence="8" type="ORF">CKAN_02281000</name>
</gene>
<dbReference type="UniPathway" id="UPA00213"/>
<dbReference type="PANTHER" id="PTHR31225">
    <property type="entry name" value="OS04G0344100 PROTEIN-RELATED"/>
    <property type="match status" value="1"/>
</dbReference>
<keyword evidence="5" id="KW-0456">Lyase</keyword>
<dbReference type="EMBL" id="QPKB01000010">
    <property type="protein sequence ID" value="RWR93550.1"/>
    <property type="molecule type" value="Genomic_DNA"/>
</dbReference>
<dbReference type="InterPro" id="IPR050148">
    <property type="entry name" value="Terpene_synthase-like"/>
</dbReference>
<dbReference type="InterPro" id="IPR044814">
    <property type="entry name" value="Terpene_cyclase_plant_C1"/>
</dbReference>
<dbReference type="InterPro" id="IPR001906">
    <property type="entry name" value="Terpene_synth_N"/>
</dbReference>
<evidence type="ECO:0000259" key="7">
    <source>
        <dbReference type="Pfam" id="PF03936"/>
    </source>
</evidence>
<name>A0A443PRY4_9MAGN</name>
<dbReference type="Gene3D" id="1.50.10.130">
    <property type="entry name" value="Terpene synthase, N-terminal domain"/>
    <property type="match status" value="1"/>
</dbReference>
<keyword evidence="3" id="KW-0479">Metal-binding</keyword>
<comment type="cofactor">
    <cofactor evidence="1">
        <name>Mg(2+)</name>
        <dbReference type="ChEBI" id="CHEBI:18420"/>
    </cofactor>
</comment>
<dbReference type="InterPro" id="IPR008930">
    <property type="entry name" value="Terpenoid_cyclase/PrenylTrfase"/>
</dbReference>
<evidence type="ECO:0000313" key="8">
    <source>
        <dbReference type="EMBL" id="RWR93550.1"/>
    </source>
</evidence>
<comment type="pathway">
    <text evidence="2">Secondary metabolite biosynthesis; terpenoid biosynthesis.</text>
</comment>
<dbReference type="Proteomes" id="UP000283530">
    <property type="component" value="Unassembled WGS sequence"/>
</dbReference>
<keyword evidence="4" id="KW-0460">Magnesium</keyword>
<dbReference type="SUPFAM" id="SSF48576">
    <property type="entry name" value="Terpenoid synthases"/>
    <property type="match status" value="1"/>
</dbReference>
<dbReference type="Gene3D" id="1.10.600.10">
    <property type="entry name" value="Farnesyl Diphosphate Synthase"/>
    <property type="match status" value="2"/>
</dbReference>
<dbReference type="GO" id="GO:0000287">
    <property type="term" value="F:magnesium ion binding"/>
    <property type="evidence" value="ECO:0007669"/>
    <property type="project" value="InterPro"/>
</dbReference>